<proteinExistence type="predicted"/>
<protein>
    <submittedName>
        <fullName evidence="1">Uncharacterized protein</fullName>
    </submittedName>
</protein>
<evidence type="ECO:0000313" key="1">
    <source>
        <dbReference type="EMBL" id="CAF4038867.1"/>
    </source>
</evidence>
<sequence length="47" mass="5316">LNYGALTNEQGVQAGSAAHRRAWESGHVDYHGRDSFTNIQDQFQRIL</sequence>
<dbReference type="AlphaFoldDB" id="A0A819QY86"/>
<comment type="caution">
    <text evidence="1">The sequence shown here is derived from an EMBL/GenBank/DDBJ whole genome shotgun (WGS) entry which is preliminary data.</text>
</comment>
<gene>
    <name evidence="1" type="ORF">OXD698_LOCUS31791</name>
</gene>
<evidence type="ECO:0000313" key="2">
    <source>
        <dbReference type="Proteomes" id="UP000663844"/>
    </source>
</evidence>
<dbReference type="EMBL" id="CAJOAZ010003999">
    <property type="protein sequence ID" value="CAF4038867.1"/>
    <property type="molecule type" value="Genomic_DNA"/>
</dbReference>
<organism evidence="1 2">
    <name type="scientific">Adineta steineri</name>
    <dbReference type="NCBI Taxonomy" id="433720"/>
    <lineage>
        <taxon>Eukaryota</taxon>
        <taxon>Metazoa</taxon>
        <taxon>Spiralia</taxon>
        <taxon>Gnathifera</taxon>
        <taxon>Rotifera</taxon>
        <taxon>Eurotatoria</taxon>
        <taxon>Bdelloidea</taxon>
        <taxon>Adinetida</taxon>
        <taxon>Adinetidae</taxon>
        <taxon>Adineta</taxon>
    </lineage>
</organism>
<reference evidence="1" key="1">
    <citation type="submission" date="2021-02" db="EMBL/GenBank/DDBJ databases">
        <authorList>
            <person name="Nowell W R."/>
        </authorList>
    </citation>
    <scope>NUCLEOTIDE SEQUENCE</scope>
</reference>
<feature type="non-terminal residue" evidence="1">
    <location>
        <position position="1"/>
    </location>
</feature>
<dbReference type="Proteomes" id="UP000663844">
    <property type="component" value="Unassembled WGS sequence"/>
</dbReference>
<accession>A0A819QY86</accession>
<name>A0A819QY86_9BILA</name>